<dbReference type="InterPro" id="IPR027417">
    <property type="entry name" value="P-loop_NTPase"/>
</dbReference>
<dbReference type="SUPFAM" id="SSF52540">
    <property type="entry name" value="P-loop containing nucleoside triphosphate hydrolases"/>
    <property type="match status" value="1"/>
</dbReference>
<dbReference type="InterPro" id="IPR014001">
    <property type="entry name" value="Helicase_ATP-bd"/>
</dbReference>
<reference evidence="9" key="1">
    <citation type="submission" date="2025-08" db="UniProtKB">
        <authorList>
            <consortium name="RefSeq"/>
        </authorList>
    </citation>
    <scope>IDENTIFICATION</scope>
    <source>
        <tissue evidence="9">Whole Larva</tissue>
    </source>
</reference>
<dbReference type="GeneID" id="108561674"/>
<dbReference type="InterPro" id="IPR001650">
    <property type="entry name" value="Helicase_C-like"/>
</dbReference>
<dbReference type="PANTHER" id="PTHR24031">
    <property type="entry name" value="RNA HELICASE"/>
    <property type="match status" value="1"/>
</dbReference>
<comment type="function">
    <text evidence="5">RNA helicase.</text>
</comment>
<proteinExistence type="inferred from homology"/>
<dbReference type="CDD" id="cd18787">
    <property type="entry name" value="SF2_C_DEAD"/>
    <property type="match status" value="1"/>
</dbReference>
<dbReference type="RefSeq" id="XP_017775214.1">
    <property type="nucleotide sequence ID" value="XM_017919725.1"/>
</dbReference>
<gene>
    <name evidence="9" type="primary">LOC108561674</name>
</gene>
<comment type="catalytic activity">
    <reaction evidence="5">
        <text>ATP + H2O = ADP + phosphate + H(+)</text>
        <dbReference type="Rhea" id="RHEA:13065"/>
        <dbReference type="ChEBI" id="CHEBI:15377"/>
        <dbReference type="ChEBI" id="CHEBI:15378"/>
        <dbReference type="ChEBI" id="CHEBI:30616"/>
        <dbReference type="ChEBI" id="CHEBI:43474"/>
        <dbReference type="ChEBI" id="CHEBI:456216"/>
        <dbReference type="EC" id="3.6.4.13"/>
    </reaction>
</comment>
<dbReference type="SMART" id="SM00487">
    <property type="entry name" value="DEXDc"/>
    <property type="match status" value="1"/>
</dbReference>
<accession>A0ABM1MKW4</accession>
<feature type="domain" description="Helicase C-terminal" evidence="7">
    <location>
        <begin position="369"/>
        <end position="516"/>
    </location>
</feature>
<evidence type="ECO:0000313" key="9">
    <source>
        <dbReference type="RefSeq" id="XP_017775214.1"/>
    </source>
</evidence>
<comment type="similarity">
    <text evidence="5">Belongs to the DEAD box helicase family.</text>
</comment>
<dbReference type="Gene3D" id="3.40.50.300">
    <property type="entry name" value="P-loop containing nucleotide triphosphate hydrolases"/>
    <property type="match status" value="2"/>
</dbReference>
<evidence type="ECO:0000259" key="6">
    <source>
        <dbReference type="PROSITE" id="PS51192"/>
    </source>
</evidence>
<dbReference type="PROSITE" id="PS51194">
    <property type="entry name" value="HELICASE_CTER"/>
    <property type="match status" value="1"/>
</dbReference>
<dbReference type="Pfam" id="PF00270">
    <property type="entry name" value="DEAD"/>
    <property type="match status" value="1"/>
</dbReference>
<evidence type="ECO:0000259" key="7">
    <source>
        <dbReference type="PROSITE" id="PS51194"/>
    </source>
</evidence>
<dbReference type="GO" id="GO:0004386">
    <property type="term" value="F:helicase activity"/>
    <property type="evidence" value="ECO:0007669"/>
    <property type="project" value="UniProtKB-KW"/>
</dbReference>
<keyword evidence="8" id="KW-1185">Reference proteome</keyword>
<keyword evidence="4 5" id="KW-0694">RNA-binding</keyword>
<evidence type="ECO:0000256" key="5">
    <source>
        <dbReference type="RuleBase" id="RU365068"/>
    </source>
</evidence>
<sequence>MDVGDTLFQIQRYIESDEEFELNTDQNLKQHLKRVKQNLVDIEDVETSDKEDNGNEEEVEGFTVLGKAEFKKKQQVKRVLPKWITEPELISKDLQNLTVDISSITQLDPYLIEKLKELGITYFFPVQVAVIEWLLRNEKMNYFYRPRDICVTAPTGSGKSLAFILPVVHSLLKYRTKKIRALIVTPTNILAKQLCLTLNHFIKDTHLTALCNSSYEDEKRLLVASDPIYGHINKVDIYVTSGDRLIEHLKYSKGFDLSHLEYLVLDEADILLHTSNWLIYLEKHISMNSKTVLHNNLLNVDTLKTKNHIQKLLFSATLTYDPEMLEAVDLFQPKLFSASTFKEDKPQFSLPMELKNKYVECEDADAPLMLYKLIVDRNLKRTMVFANSKEDVVKLTNLLKLFFADQKKSISNIVHEDKKTQSRVLRDFQDGSIDILVGTDLLCRGMDFGEVNCIISYHAPKVVQTYVHRAGRTARAGKEGLALTIASGQHAEKFKSFVRSNIPSLKQIKIPDDQLTDLRPRYEEVLGQLHERIREEHQLEREKRKELYVDHRKRMKK</sequence>
<keyword evidence="3 5" id="KW-0067">ATP-binding</keyword>
<dbReference type="SMART" id="SM00490">
    <property type="entry name" value="HELICc"/>
    <property type="match status" value="1"/>
</dbReference>
<keyword evidence="1 5" id="KW-0547">Nucleotide-binding</keyword>
<evidence type="ECO:0000256" key="1">
    <source>
        <dbReference type="ARBA" id="ARBA00022741"/>
    </source>
</evidence>
<dbReference type="Proteomes" id="UP000695000">
    <property type="component" value="Unplaced"/>
</dbReference>
<keyword evidence="2 5" id="KW-0378">Hydrolase</keyword>
<evidence type="ECO:0000256" key="4">
    <source>
        <dbReference type="ARBA" id="ARBA00022884"/>
    </source>
</evidence>
<dbReference type="Pfam" id="PF00271">
    <property type="entry name" value="Helicase_C"/>
    <property type="match status" value="1"/>
</dbReference>
<evidence type="ECO:0000256" key="3">
    <source>
        <dbReference type="ARBA" id="ARBA00022840"/>
    </source>
</evidence>
<comment type="domain">
    <text evidence="5">The Q motif is unique to and characteristic of the DEAD box family of RNA helicases and controls ATP binding and hydrolysis.</text>
</comment>
<dbReference type="PROSITE" id="PS51192">
    <property type="entry name" value="HELICASE_ATP_BIND_1"/>
    <property type="match status" value="1"/>
</dbReference>
<feature type="domain" description="Helicase ATP-binding" evidence="6">
    <location>
        <begin position="140"/>
        <end position="336"/>
    </location>
</feature>
<evidence type="ECO:0000256" key="2">
    <source>
        <dbReference type="ARBA" id="ARBA00022801"/>
    </source>
</evidence>
<name>A0ABM1MKW4_NICVS</name>
<dbReference type="EC" id="3.6.4.13" evidence="5"/>
<evidence type="ECO:0000313" key="8">
    <source>
        <dbReference type="Proteomes" id="UP000695000"/>
    </source>
</evidence>
<dbReference type="InterPro" id="IPR011545">
    <property type="entry name" value="DEAD/DEAH_box_helicase_dom"/>
</dbReference>
<protein>
    <recommendedName>
        <fullName evidence="5">ATP-dependent RNA helicase</fullName>
        <ecNumber evidence="5">3.6.4.13</ecNumber>
    </recommendedName>
</protein>
<keyword evidence="5 9" id="KW-0347">Helicase</keyword>
<organism evidence="8 9">
    <name type="scientific">Nicrophorus vespilloides</name>
    <name type="common">Boreal carrion beetle</name>
    <dbReference type="NCBI Taxonomy" id="110193"/>
    <lineage>
        <taxon>Eukaryota</taxon>
        <taxon>Metazoa</taxon>
        <taxon>Ecdysozoa</taxon>
        <taxon>Arthropoda</taxon>
        <taxon>Hexapoda</taxon>
        <taxon>Insecta</taxon>
        <taxon>Pterygota</taxon>
        <taxon>Neoptera</taxon>
        <taxon>Endopterygota</taxon>
        <taxon>Coleoptera</taxon>
        <taxon>Polyphaga</taxon>
        <taxon>Staphyliniformia</taxon>
        <taxon>Silphidae</taxon>
        <taxon>Nicrophorinae</taxon>
        <taxon>Nicrophorus</taxon>
    </lineage>
</organism>